<dbReference type="InterPro" id="IPR000719">
    <property type="entry name" value="Prot_kinase_dom"/>
</dbReference>
<dbReference type="InterPro" id="IPR011009">
    <property type="entry name" value="Kinase-like_dom_sf"/>
</dbReference>
<dbReference type="InterPro" id="IPR003593">
    <property type="entry name" value="AAA+_ATPase"/>
</dbReference>
<proteinExistence type="predicted"/>
<protein>
    <submittedName>
        <fullName evidence="2">Superfamily I DNA and/or RNA helicase</fullName>
    </submittedName>
</protein>
<organism evidence="2">
    <name type="scientific">Candidatus Kentrum sp. DK</name>
    <dbReference type="NCBI Taxonomy" id="2126562"/>
    <lineage>
        <taxon>Bacteria</taxon>
        <taxon>Pseudomonadati</taxon>
        <taxon>Pseudomonadota</taxon>
        <taxon>Gammaproteobacteria</taxon>
        <taxon>Candidatus Kentrum</taxon>
    </lineage>
</organism>
<dbReference type="SMART" id="SM00382">
    <property type="entry name" value="AAA"/>
    <property type="match status" value="2"/>
</dbReference>
<dbReference type="PROSITE" id="PS50011">
    <property type="entry name" value="PROTEIN_KINASE_DOM"/>
    <property type="match status" value="1"/>
</dbReference>
<keyword evidence="2" id="KW-0067">ATP-binding</keyword>
<dbReference type="Pfam" id="PF13087">
    <property type="entry name" value="AAA_12"/>
    <property type="match status" value="1"/>
</dbReference>
<dbReference type="Gene3D" id="1.10.510.10">
    <property type="entry name" value="Transferase(Phosphotransferase) domain 1"/>
    <property type="match status" value="1"/>
</dbReference>
<dbReference type="PANTHER" id="PTHR10887:SF495">
    <property type="entry name" value="HELICASE SENATAXIN ISOFORM X1-RELATED"/>
    <property type="match status" value="1"/>
</dbReference>
<dbReference type="EMBL" id="CAADEX010000001">
    <property type="protein sequence ID" value="VFJ42447.1"/>
    <property type="molecule type" value="Genomic_DNA"/>
</dbReference>
<dbReference type="SUPFAM" id="SSF56112">
    <property type="entry name" value="Protein kinase-like (PK-like)"/>
    <property type="match status" value="1"/>
</dbReference>
<dbReference type="Gene3D" id="3.40.50.300">
    <property type="entry name" value="P-loop containing nucleotide triphosphate hydrolases"/>
    <property type="match status" value="2"/>
</dbReference>
<evidence type="ECO:0000259" key="1">
    <source>
        <dbReference type="PROSITE" id="PS50011"/>
    </source>
</evidence>
<feature type="domain" description="Protein kinase" evidence="1">
    <location>
        <begin position="413"/>
        <end position="709"/>
    </location>
</feature>
<dbReference type="PANTHER" id="PTHR10887">
    <property type="entry name" value="DNA2/NAM7 HELICASE FAMILY"/>
    <property type="match status" value="1"/>
</dbReference>
<keyword evidence="2" id="KW-0347">Helicase</keyword>
<gene>
    <name evidence="2" type="ORF">BECKDK2373B_GA0170837_100170</name>
    <name evidence="3" type="ORF">BECKDK2373C_GA0170839_102010</name>
</gene>
<dbReference type="SUPFAM" id="SSF52540">
    <property type="entry name" value="P-loop containing nucleoside triphosphate hydrolases"/>
    <property type="match status" value="2"/>
</dbReference>
<dbReference type="InterPro" id="IPR027417">
    <property type="entry name" value="P-loop_NTPase"/>
</dbReference>
<dbReference type="InterPro" id="IPR041679">
    <property type="entry name" value="DNA2/NAM7-like_C"/>
</dbReference>
<dbReference type="InterPro" id="IPR045055">
    <property type="entry name" value="DNA2/NAM7-like"/>
</dbReference>
<dbReference type="Pfam" id="PF13086">
    <property type="entry name" value="AAA_11"/>
    <property type="match status" value="1"/>
</dbReference>
<sequence>MKTAAEISRSDQFRLGGGVGHGQFYVPRDVDDWVFDLLSQGHHCYLFAPKQSGKSSLAFSLQWRLKETGIHSVYLDLSGQFGSDSKSAPDDKPSENDLCKQFVEGVGSAFGMRPRDSTGTHWPMLATEPAERLIRSVAERLAPPGAKHYIIFLDESDKIGAFLPESRALALAFAKLAEMPGGKRFPVTLCLLGSLPLASLGDWDERLPNLLKPKRIDDFTKEQIQIFLPAIEPVFTKCGPSEILDECFEQTDGHPYLTQLLLHQAITIGDKDRKRLSRDLEKFVRTDLLSKSHFTLDNAKKRILSPELSEGLALYEDLLANDIPADTSDSRQIALYLSGLAAFRGSNEDLKLCPRNSIFSDYFDEEWLEKARREISLPTTVPETYEAGEEIIDLVDRIFCQASGGESAPYERKNEGRVFLRDAFYEFRMANLSKRPFTLQLFKGLGGVGGELWHRVARTLTRISGHHHIALPEIEDGGYREEEDLAYIMTRAGNITLGESPRIIETLREDKREALIQFARLAEGLLKLHQNQLTHRNLHPGAINVVEKPDTGEWHLRLSRFEMSDLVGNLLRSLDTRRKEPFRIEEVEQLYAAQGLDDLVCLAPERLAWLFRSPGEDTLDDLYSDVFSLGMVVYQWFVGDLPPDGVRAVFSDNGYNPEAHRALLREMSGKIKETSLPETLKNLFNNMLSPFRRNRPTAFQVVDAIAKNLDAIENSWSDREKVDRFVVAYMQDEMVERFRDWGWISHGKGQAGEEELSRLLNEDLRHSMLMYSPQGCAPFERVADEKHRRARFVLMGNQFTYFCNIYKKGGRFGDDVPQVLLILFSHPASKTRRLEESRFKRHAPRIEIFPADADEVQSLDKIKEFSPWTDILNSIEQLSDQTQPRSGIASDAWHRDVAEALDWLLQLNRCRVETAVYSVETKQAEGYRYNLVHDDTRQATYLRGDALRNQLAKRRRPLMGDFSEDVAEQQNGRLMLLPDNHGQPDWNERGVEVRFIRKSAGDRIVIERINTHDIVPKLAWLQSPDDTGALWQLRRQRDAYHQFIGMPALVDQLGKPVSVVRLRNQWGDVASDLKGNAPEVIRRMLDSWPFFALHGPPGTGKTTVAARAIRLALDADRHQRVLVSAQSHYALDNLADRILKEFEDHGNKDVGVLRIASPTTVTKVGESMKEYLIDERTKRRIAEIVRHCEGWLKDDSKGGEWRERLRPIVKRWRDGVDGCAMEVFARLRRGSNLVFCTTGSANEDYLSDVTSEPFDWVIIEEAAKAWPTELAMPLTRGNRWTLIGDHKQLPAFGKDEVAALLTDLASVDPEETELHTHAQRRDAYLKVFDLFPGLFPEAEDGEASKSETPSATRWKSYKTRPVEGLTRQFRMRSAIANLVSEVFYDRKLETDPSADAREPPIALPDPLDKGALHWIDTGSPELGLALEKPRWHNPTEVTVVQGLLTKLTSDLPLGKKLRLADHLAILSPYLQQVRELKARVQGEFADCVHTVDAFQGREAEIVIVSMVRCNEASTQREKLGFLTKGERINVLFSRARYSLIIVGSLDHFERSVPYDEQTETRLWVDLCKGIRKHGTIHDAWDLDRIDAQGPQR</sequence>
<evidence type="ECO:0000313" key="2">
    <source>
        <dbReference type="EMBL" id="VFJ42447.1"/>
    </source>
</evidence>
<reference evidence="2" key="1">
    <citation type="submission" date="2019-02" db="EMBL/GenBank/DDBJ databases">
        <authorList>
            <person name="Gruber-Vodicka R. H."/>
            <person name="Seah K. B. B."/>
        </authorList>
    </citation>
    <scope>NUCLEOTIDE SEQUENCE</scope>
    <source>
        <strain evidence="3">BECK_DK161</strain>
        <strain evidence="2">BECK_DK47</strain>
    </source>
</reference>
<dbReference type="InterPro" id="IPR041677">
    <property type="entry name" value="DNA2/NAM7_AAA_11"/>
</dbReference>
<dbReference type="GO" id="GO:0004672">
    <property type="term" value="F:protein kinase activity"/>
    <property type="evidence" value="ECO:0007669"/>
    <property type="project" value="InterPro"/>
</dbReference>
<dbReference type="EMBL" id="CAADEY010000020">
    <property type="protein sequence ID" value="VFJ48108.1"/>
    <property type="molecule type" value="Genomic_DNA"/>
</dbReference>
<dbReference type="CDD" id="cd18808">
    <property type="entry name" value="SF1_C_Upf1"/>
    <property type="match status" value="1"/>
</dbReference>
<name>A0A450RTT9_9GAMM</name>
<evidence type="ECO:0000313" key="3">
    <source>
        <dbReference type="EMBL" id="VFJ48108.1"/>
    </source>
</evidence>
<accession>A0A450RTT9</accession>
<keyword evidence="2" id="KW-0547">Nucleotide-binding</keyword>
<dbReference type="InterPro" id="IPR047187">
    <property type="entry name" value="SF1_C_Upf1"/>
</dbReference>
<keyword evidence="2" id="KW-0378">Hydrolase</keyword>
<dbReference type="GO" id="GO:0004386">
    <property type="term" value="F:helicase activity"/>
    <property type="evidence" value="ECO:0007669"/>
    <property type="project" value="UniProtKB-KW"/>
</dbReference>
<dbReference type="GO" id="GO:0005524">
    <property type="term" value="F:ATP binding"/>
    <property type="evidence" value="ECO:0007669"/>
    <property type="project" value="InterPro"/>
</dbReference>